<keyword evidence="3" id="KW-1185">Reference proteome</keyword>
<proteinExistence type="predicted"/>
<sequence>MSACRAVAQEEFLKFLVFRCAFPRDLDTQIIGAWARATAKTQGDQNLCQPDIIHLRHIFRKLHLSIRTELRPMIIPSYNLKYGANTQVYNQDIQLCLLRKIAFTFKDPIKRRRVYRNPLISKAVTAILDLMADIDCNDELSDGVPLPTIAFAISVIEQALEEWHTGKFVQRREICTTAHHCLRFSQHLRTLQAIDVRAQKKLRARLFVEARYDILLTMRDLACAAKEAEEDELEEDNDDERNSRELALNSGRILGDGEWRFHLRPRTKF</sequence>
<gene>
    <name evidence="2" type="ORF">VKT23_004611</name>
</gene>
<name>A0ABR1JWI1_9AGAR</name>
<dbReference type="Proteomes" id="UP001498398">
    <property type="component" value="Unassembled WGS sequence"/>
</dbReference>
<dbReference type="Pfam" id="PF20149">
    <property type="entry name" value="DUF6532"/>
    <property type="match status" value="1"/>
</dbReference>
<organism evidence="2 3">
    <name type="scientific">Marasmiellus scandens</name>
    <dbReference type="NCBI Taxonomy" id="2682957"/>
    <lineage>
        <taxon>Eukaryota</taxon>
        <taxon>Fungi</taxon>
        <taxon>Dikarya</taxon>
        <taxon>Basidiomycota</taxon>
        <taxon>Agaricomycotina</taxon>
        <taxon>Agaricomycetes</taxon>
        <taxon>Agaricomycetidae</taxon>
        <taxon>Agaricales</taxon>
        <taxon>Marasmiineae</taxon>
        <taxon>Omphalotaceae</taxon>
        <taxon>Marasmiellus</taxon>
    </lineage>
</organism>
<evidence type="ECO:0000313" key="3">
    <source>
        <dbReference type="Proteomes" id="UP001498398"/>
    </source>
</evidence>
<feature type="domain" description="DUF6532" evidence="1">
    <location>
        <begin position="8"/>
        <end position="193"/>
    </location>
</feature>
<dbReference type="EMBL" id="JBANRG010000004">
    <property type="protein sequence ID" value="KAK7467558.1"/>
    <property type="molecule type" value="Genomic_DNA"/>
</dbReference>
<evidence type="ECO:0000259" key="1">
    <source>
        <dbReference type="Pfam" id="PF20149"/>
    </source>
</evidence>
<dbReference type="InterPro" id="IPR045341">
    <property type="entry name" value="DUF6532"/>
</dbReference>
<reference evidence="2 3" key="1">
    <citation type="submission" date="2024-01" db="EMBL/GenBank/DDBJ databases">
        <title>A draft genome for the cacao thread blight pathogen Marasmiellus scandens.</title>
        <authorList>
            <person name="Baruah I.K."/>
            <person name="Leung J."/>
            <person name="Bukari Y."/>
            <person name="Amoako-Attah I."/>
            <person name="Meinhardt L.W."/>
            <person name="Bailey B.A."/>
            <person name="Cohen S.P."/>
        </authorList>
    </citation>
    <scope>NUCLEOTIDE SEQUENCE [LARGE SCALE GENOMIC DNA]</scope>
    <source>
        <strain evidence="2 3">GH-19</strain>
    </source>
</reference>
<accession>A0ABR1JWI1</accession>
<evidence type="ECO:0000313" key="2">
    <source>
        <dbReference type="EMBL" id="KAK7467558.1"/>
    </source>
</evidence>
<comment type="caution">
    <text evidence="2">The sequence shown here is derived from an EMBL/GenBank/DDBJ whole genome shotgun (WGS) entry which is preliminary data.</text>
</comment>
<protein>
    <recommendedName>
        <fullName evidence="1">DUF6532 domain-containing protein</fullName>
    </recommendedName>
</protein>